<sequence length="157" mass="17927">MPRNEEEEDATPFQHLISRLNAHDIQRVASLLTSESDYYFLGNARNKTGSKRLQKLLGKSDDADALFADSIVRRFYEFMTHKHASYMAVQGMRVFNLQEKKMAVWHLIHLHAIHLACDRHGYVALNAIITNVVSIFNVEDVGNRSYLLDIVAGHTLC</sequence>
<proteinExistence type="predicted"/>
<dbReference type="Gene3D" id="1.25.10.10">
    <property type="entry name" value="Leucine-rich Repeat Variant"/>
    <property type="match status" value="1"/>
</dbReference>
<dbReference type="InterPro" id="IPR011989">
    <property type="entry name" value="ARM-like"/>
</dbReference>
<protein>
    <submittedName>
        <fullName evidence="1">Uncharacterized protein</fullName>
    </submittedName>
</protein>
<keyword evidence="2" id="KW-1185">Reference proteome</keyword>
<evidence type="ECO:0000313" key="2">
    <source>
        <dbReference type="Proteomes" id="UP000836841"/>
    </source>
</evidence>
<dbReference type="InterPro" id="IPR016024">
    <property type="entry name" value="ARM-type_fold"/>
</dbReference>
<reference evidence="1 2" key="1">
    <citation type="submission" date="2022-03" db="EMBL/GenBank/DDBJ databases">
        <authorList>
            <person name="Nunn A."/>
            <person name="Chopra R."/>
            <person name="Nunn A."/>
            <person name="Contreras Garrido A."/>
        </authorList>
    </citation>
    <scope>NUCLEOTIDE SEQUENCE [LARGE SCALE GENOMIC DNA]</scope>
</reference>
<gene>
    <name evidence="1" type="ORF">TAV2_LOCUS19653</name>
</gene>
<dbReference type="EMBL" id="OU466862">
    <property type="protein sequence ID" value="CAH2070491.1"/>
    <property type="molecule type" value="Genomic_DNA"/>
</dbReference>
<organism evidence="1 2">
    <name type="scientific">Thlaspi arvense</name>
    <name type="common">Field penny-cress</name>
    <dbReference type="NCBI Taxonomy" id="13288"/>
    <lineage>
        <taxon>Eukaryota</taxon>
        <taxon>Viridiplantae</taxon>
        <taxon>Streptophyta</taxon>
        <taxon>Embryophyta</taxon>
        <taxon>Tracheophyta</taxon>
        <taxon>Spermatophyta</taxon>
        <taxon>Magnoliopsida</taxon>
        <taxon>eudicotyledons</taxon>
        <taxon>Gunneridae</taxon>
        <taxon>Pentapetalae</taxon>
        <taxon>rosids</taxon>
        <taxon>malvids</taxon>
        <taxon>Brassicales</taxon>
        <taxon>Brassicaceae</taxon>
        <taxon>Thlaspideae</taxon>
        <taxon>Thlaspi</taxon>
    </lineage>
</organism>
<accession>A0AAU9SV24</accession>
<name>A0AAU9SV24_THLAR</name>
<dbReference type="Proteomes" id="UP000836841">
    <property type="component" value="Chromosome 6"/>
</dbReference>
<dbReference type="AlphaFoldDB" id="A0AAU9SV24"/>
<evidence type="ECO:0000313" key="1">
    <source>
        <dbReference type="EMBL" id="CAH2070491.1"/>
    </source>
</evidence>
<dbReference type="SUPFAM" id="SSF48371">
    <property type="entry name" value="ARM repeat"/>
    <property type="match status" value="1"/>
</dbReference>